<dbReference type="Pfam" id="PF00097">
    <property type="entry name" value="zf-C3HC4"/>
    <property type="match status" value="1"/>
</dbReference>
<keyword evidence="3" id="KW-0862">Zinc</keyword>
<reference evidence="6" key="2">
    <citation type="submission" date="2025-09" db="UniProtKB">
        <authorList>
            <consortium name="Ensembl"/>
        </authorList>
    </citation>
    <scope>IDENTIFICATION</scope>
</reference>
<protein>
    <recommendedName>
        <fullName evidence="5">RING-type domain-containing protein</fullName>
    </recommendedName>
</protein>
<dbReference type="Proteomes" id="UP000694406">
    <property type="component" value="Unplaced"/>
</dbReference>
<accession>A0A8C5SGN9</accession>
<evidence type="ECO:0000256" key="3">
    <source>
        <dbReference type="ARBA" id="ARBA00022833"/>
    </source>
</evidence>
<dbReference type="PROSITE" id="PS00518">
    <property type="entry name" value="ZF_RING_1"/>
    <property type="match status" value="1"/>
</dbReference>
<evidence type="ECO:0000313" key="6">
    <source>
        <dbReference type="Ensembl" id="ENSLLTP00000017772.1"/>
    </source>
</evidence>
<dbReference type="InterPro" id="IPR017907">
    <property type="entry name" value="Znf_RING_CS"/>
</dbReference>
<evidence type="ECO:0000259" key="5">
    <source>
        <dbReference type="PROSITE" id="PS50089"/>
    </source>
</evidence>
<dbReference type="InterPro" id="IPR047153">
    <property type="entry name" value="TRIM45/56/19-like"/>
</dbReference>
<dbReference type="InterPro" id="IPR018957">
    <property type="entry name" value="Znf_C3HC4_RING-type"/>
</dbReference>
<evidence type="ECO:0000313" key="7">
    <source>
        <dbReference type="Proteomes" id="UP000694406"/>
    </source>
</evidence>
<name>A0A8C5SGN9_LATLA</name>
<dbReference type="PROSITE" id="PS50089">
    <property type="entry name" value="ZF_RING_2"/>
    <property type="match status" value="1"/>
</dbReference>
<keyword evidence="7" id="KW-1185">Reference proteome</keyword>
<keyword evidence="2 4" id="KW-0863">Zinc-finger</keyword>
<evidence type="ECO:0000256" key="1">
    <source>
        <dbReference type="ARBA" id="ARBA00022723"/>
    </source>
</evidence>
<evidence type="ECO:0000256" key="2">
    <source>
        <dbReference type="ARBA" id="ARBA00022771"/>
    </source>
</evidence>
<keyword evidence="1" id="KW-0479">Metal-binding</keyword>
<organism evidence="6 7">
    <name type="scientific">Laticauda laticaudata</name>
    <name type="common">Blue-ringed sea krait</name>
    <name type="synonym">Blue-lipped sea krait</name>
    <dbReference type="NCBI Taxonomy" id="8630"/>
    <lineage>
        <taxon>Eukaryota</taxon>
        <taxon>Metazoa</taxon>
        <taxon>Chordata</taxon>
        <taxon>Craniata</taxon>
        <taxon>Vertebrata</taxon>
        <taxon>Euteleostomi</taxon>
        <taxon>Lepidosauria</taxon>
        <taxon>Squamata</taxon>
        <taxon>Bifurcata</taxon>
        <taxon>Unidentata</taxon>
        <taxon>Episquamata</taxon>
        <taxon>Toxicofera</taxon>
        <taxon>Serpentes</taxon>
        <taxon>Colubroidea</taxon>
        <taxon>Elapidae</taxon>
        <taxon>Laticaudinae</taxon>
        <taxon>Laticauda</taxon>
    </lineage>
</organism>
<dbReference type="Ensembl" id="ENSLLTT00000018430.1">
    <property type="protein sequence ID" value="ENSLLTP00000017772.1"/>
    <property type="gene ID" value="ENSLLTG00000013473.1"/>
</dbReference>
<dbReference type="PANTHER" id="PTHR25462:SF296">
    <property type="entry name" value="MEIOTIC P26, ISOFORM F"/>
    <property type="match status" value="1"/>
</dbReference>
<dbReference type="Gene3D" id="3.30.40.10">
    <property type="entry name" value="Zinc/RING finger domain, C3HC4 (zinc finger)"/>
    <property type="match status" value="1"/>
</dbReference>
<proteinExistence type="predicted"/>
<dbReference type="PANTHER" id="PTHR25462">
    <property type="entry name" value="BONUS, ISOFORM C-RELATED"/>
    <property type="match status" value="1"/>
</dbReference>
<reference evidence="6" key="1">
    <citation type="submission" date="2025-08" db="UniProtKB">
        <authorList>
            <consortium name="Ensembl"/>
        </authorList>
    </citation>
    <scope>IDENTIFICATION</scope>
</reference>
<dbReference type="GO" id="GO:0008270">
    <property type="term" value="F:zinc ion binding"/>
    <property type="evidence" value="ECO:0007669"/>
    <property type="project" value="UniProtKB-KW"/>
</dbReference>
<feature type="domain" description="RING-type" evidence="5">
    <location>
        <begin position="36"/>
        <end position="64"/>
    </location>
</feature>
<dbReference type="InterPro" id="IPR013083">
    <property type="entry name" value="Znf_RING/FYVE/PHD"/>
</dbReference>
<evidence type="ECO:0000256" key="4">
    <source>
        <dbReference type="PROSITE-ProRule" id="PRU00175"/>
    </source>
</evidence>
<dbReference type="SUPFAM" id="SSF57850">
    <property type="entry name" value="RING/U-box"/>
    <property type="match status" value="1"/>
</dbReference>
<dbReference type="GeneTree" id="ENSGT00940000160067"/>
<sequence length="112" mass="12811">NINNVTATLGAGERIFYANYLIEGFLEILLDVSAKVLPCQHTFCKPCLQRILKSHKELRCPECRTLVLSNIEELPSNLFLIRLLDGIRFGKNMMKYGSLQRSSSRDGEFIYI</sequence>
<dbReference type="AlphaFoldDB" id="A0A8C5SGN9"/>
<dbReference type="InterPro" id="IPR001841">
    <property type="entry name" value="Znf_RING"/>
</dbReference>
<dbReference type="FunFam" id="3.30.40.10:FF:000077">
    <property type="entry name" value="E3 ubiquitin-protein ligase SH3RF1 isoform X1"/>
    <property type="match status" value="1"/>
</dbReference>